<dbReference type="Proteomes" id="UP001151760">
    <property type="component" value="Unassembled WGS sequence"/>
</dbReference>
<dbReference type="EMBL" id="BQNB010009983">
    <property type="protein sequence ID" value="GJS71133.1"/>
    <property type="molecule type" value="Genomic_DNA"/>
</dbReference>
<name>A0ABQ4Y2B3_9ASTR</name>
<keyword evidence="3" id="KW-1185">Reference proteome</keyword>
<comment type="caution">
    <text evidence="2">The sequence shown here is derived from an EMBL/GenBank/DDBJ whole genome shotgun (WGS) entry which is preliminary data.</text>
</comment>
<feature type="chain" id="PRO_5045480964" evidence="1">
    <location>
        <begin position="18"/>
        <end position="199"/>
    </location>
</feature>
<evidence type="ECO:0000313" key="2">
    <source>
        <dbReference type="EMBL" id="GJS71133.1"/>
    </source>
</evidence>
<evidence type="ECO:0000313" key="3">
    <source>
        <dbReference type="Proteomes" id="UP001151760"/>
    </source>
</evidence>
<organism evidence="2 3">
    <name type="scientific">Tanacetum coccineum</name>
    <dbReference type="NCBI Taxonomy" id="301880"/>
    <lineage>
        <taxon>Eukaryota</taxon>
        <taxon>Viridiplantae</taxon>
        <taxon>Streptophyta</taxon>
        <taxon>Embryophyta</taxon>
        <taxon>Tracheophyta</taxon>
        <taxon>Spermatophyta</taxon>
        <taxon>Magnoliopsida</taxon>
        <taxon>eudicotyledons</taxon>
        <taxon>Gunneridae</taxon>
        <taxon>Pentapetalae</taxon>
        <taxon>asterids</taxon>
        <taxon>campanulids</taxon>
        <taxon>Asterales</taxon>
        <taxon>Asteraceae</taxon>
        <taxon>Asteroideae</taxon>
        <taxon>Anthemideae</taxon>
        <taxon>Anthemidinae</taxon>
        <taxon>Tanacetum</taxon>
    </lineage>
</organism>
<accession>A0ABQ4Y2B3</accession>
<reference evidence="2" key="1">
    <citation type="journal article" date="2022" name="Int. J. Mol. Sci.">
        <title>Draft Genome of Tanacetum Coccineum: Genomic Comparison of Closely Related Tanacetum-Family Plants.</title>
        <authorList>
            <person name="Yamashiro T."/>
            <person name="Shiraishi A."/>
            <person name="Nakayama K."/>
            <person name="Satake H."/>
        </authorList>
    </citation>
    <scope>NUCLEOTIDE SEQUENCE</scope>
</reference>
<reference evidence="2" key="2">
    <citation type="submission" date="2022-01" db="EMBL/GenBank/DDBJ databases">
        <authorList>
            <person name="Yamashiro T."/>
            <person name="Shiraishi A."/>
            <person name="Satake H."/>
            <person name="Nakayama K."/>
        </authorList>
    </citation>
    <scope>NUCLEOTIDE SEQUENCE</scope>
</reference>
<protein>
    <submittedName>
        <fullName evidence="2">Uncharacterized protein</fullName>
    </submittedName>
</protein>
<gene>
    <name evidence="2" type="ORF">Tco_0703974</name>
</gene>
<feature type="signal peptide" evidence="1">
    <location>
        <begin position="1"/>
        <end position="17"/>
    </location>
</feature>
<evidence type="ECO:0000256" key="1">
    <source>
        <dbReference type="SAM" id="SignalP"/>
    </source>
</evidence>
<proteinExistence type="predicted"/>
<keyword evidence="1" id="KW-0732">Signal</keyword>
<sequence length="199" mass="21907">MLLAVSIILTFSHVSDFESSKIEQGGIEVLLLWLQDSWRLNIGISFVVASDIVHQNICTSIIKQAMSATVRAGRAGPTNGQLEGEKYGHLQKAASILLSSADDPNRRTRSATLPFLRSFMYRNATGGPSIASIDGRVLALAACMLSVPYDMRSPLLQKQLQSSVGPMLILGAFRKIHLQKNNLRRAVNHYRLMDMKLGL</sequence>